<evidence type="ECO:0000313" key="1">
    <source>
        <dbReference type="EMBL" id="KAL0433827.1"/>
    </source>
</evidence>
<gene>
    <name evidence="1" type="ORF">Slati_2717000</name>
</gene>
<proteinExistence type="predicted"/>
<organism evidence="1">
    <name type="scientific">Sesamum latifolium</name>
    <dbReference type="NCBI Taxonomy" id="2727402"/>
    <lineage>
        <taxon>Eukaryota</taxon>
        <taxon>Viridiplantae</taxon>
        <taxon>Streptophyta</taxon>
        <taxon>Embryophyta</taxon>
        <taxon>Tracheophyta</taxon>
        <taxon>Spermatophyta</taxon>
        <taxon>Magnoliopsida</taxon>
        <taxon>eudicotyledons</taxon>
        <taxon>Gunneridae</taxon>
        <taxon>Pentapetalae</taxon>
        <taxon>asterids</taxon>
        <taxon>lamiids</taxon>
        <taxon>Lamiales</taxon>
        <taxon>Pedaliaceae</taxon>
        <taxon>Sesamum</taxon>
    </lineage>
</organism>
<dbReference type="AlphaFoldDB" id="A0AAW2VW53"/>
<dbReference type="EMBL" id="JACGWN010000009">
    <property type="protein sequence ID" value="KAL0433827.1"/>
    <property type="molecule type" value="Genomic_DNA"/>
</dbReference>
<comment type="caution">
    <text evidence="1">The sequence shown here is derived from an EMBL/GenBank/DDBJ whole genome shotgun (WGS) entry which is preliminary data.</text>
</comment>
<reference evidence="1" key="1">
    <citation type="submission" date="2020-06" db="EMBL/GenBank/DDBJ databases">
        <authorList>
            <person name="Li T."/>
            <person name="Hu X."/>
            <person name="Zhang T."/>
            <person name="Song X."/>
            <person name="Zhang H."/>
            <person name="Dai N."/>
            <person name="Sheng W."/>
            <person name="Hou X."/>
            <person name="Wei L."/>
        </authorList>
    </citation>
    <scope>NUCLEOTIDE SEQUENCE</scope>
    <source>
        <strain evidence="1">KEN1</strain>
        <tissue evidence="1">Leaf</tissue>
    </source>
</reference>
<accession>A0AAW2VW53</accession>
<name>A0AAW2VW53_9LAMI</name>
<reference evidence="1" key="2">
    <citation type="journal article" date="2024" name="Plant">
        <title>Genomic evolution and insights into agronomic trait innovations of Sesamum species.</title>
        <authorList>
            <person name="Miao H."/>
            <person name="Wang L."/>
            <person name="Qu L."/>
            <person name="Liu H."/>
            <person name="Sun Y."/>
            <person name="Le M."/>
            <person name="Wang Q."/>
            <person name="Wei S."/>
            <person name="Zheng Y."/>
            <person name="Lin W."/>
            <person name="Duan Y."/>
            <person name="Cao H."/>
            <person name="Xiong S."/>
            <person name="Wang X."/>
            <person name="Wei L."/>
            <person name="Li C."/>
            <person name="Ma Q."/>
            <person name="Ju M."/>
            <person name="Zhao R."/>
            <person name="Li G."/>
            <person name="Mu C."/>
            <person name="Tian Q."/>
            <person name="Mei H."/>
            <person name="Zhang T."/>
            <person name="Gao T."/>
            <person name="Zhang H."/>
        </authorList>
    </citation>
    <scope>NUCLEOTIDE SEQUENCE</scope>
    <source>
        <strain evidence="1">KEN1</strain>
    </source>
</reference>
<protein>
    <submittedName>
        <fullName evidence="1">Uncharacterized protein</fullName>
    </submittedName>
</protein>
<sequence>MDKEGARWFLDRRSPGHWISKSSPGCWLAGRELTGSLVPRPVIWTSCGRLITFGKESLTSKDLFWKGSC</sequence>